<accession>A0ABR2SAI4</accession>
<dbReference type="PANTHER" id="PTHR48034">
    <property type="entry name" value="TRANSFORMER-2 SEX-DETERMINING PROTEIN-RELATED"/>
    <property type="match status" value="1"/>
</dbReference>
<dbReference type="Gene3D" id="3.30.70.330">
    <property type="match status" value="1"/>
</dbReference>
<name>A0ABR2SAI4_9ROSI</name>
<protein>
    <recommendedName>
        <fullName evidence="2">RRM domain-containing protein</fullName>
    </recommendedName>
</protein>
<evidence type="ECO:0000259" key="2">
    <source>
        <dbReference type="PROSITE" id="PS50102"/>
    </source>
</evidence>
<dbReference type="InterPro" id="IPR000504">
    <property type="entry name" value="RRM_dom"/>
</dbReference>
<evidence type="ECO:0000256" key="1">
    <source>
        <dbReference type="PROSITE-ProRule" id="PRU00176"/>
    </source>
</evidence>
<dbReference type="PROSITE" id="PS50102">
    <property type="entry name" value="RRM"/>
    <property type="match status" value="1"/>
</dbReference>
<dbReference type="InterPro" id="IPR050441">
    <property type="entry name" value="RBM"/>
</dbReference>
<dbReference type="Pfam" id="PF00076">
    <property type="entry name" value="RRM_1"/>
    <property type="match status" value="1"/>
</dbReference>
<feature type="domain" description="RRM" evidence="2">
    <location>
        <begin position="17"/>
        <end position="95"/>
    </location>
</feature>
<reference evidence="3 4" key="1">
    <citation type="journal article" date="2024" name="G3 (Bethesda)">
        <title>Genome assembly of Hibiscus sabdariffa L. provides insights into metabolisms of medicinal natural products.</title>
        <authorList>
            <person name="Kim T."/>
        </authorList>
    </citation>
    <scope>NUCLEOTIDE SEQUENCE [LARGE SCALE GENOMIC DNA]</scope>
    <source>
        <strain evidence="3">TK-2024</strain>
        <tissue evidence="3">Old leaves</tissue>
    </source>
</reference>
<sequence length="104" mass="11812">MATASLSLRSMAKRLGTQLFVSKLSFFTNHQELKTLFSPFGVVKEARLIRDPKTQRPKGFGFVTFETETEAHKALKAMNGRFVRGRLIFVEFAHDKESKTDTNS</sequence>
<dbReference type="EMBL" id="JBBPBN010000015">
    <property type="protein sequence ID" value="KAK9022187.1"/>
    <property type="molecule type" value="Genomic_DNA"/>
</dbReference>
<gene>
    <name evidence="3" type="ORF">V6N11_002471</name>
</gene>
<comment type="caution">
    <text evidence="3">The sequence shown here is derived from an EMBL/GenBank/DDBJ whole genome shotgun (WGS) entry which is preliminary data.</text>
</comment>
<organism evidence="3 4">
    <name type="scientific">Hibiscus sabdariffa</name>
    <name type="common">roselle</name>
    <dbReference type="NCBI Taxonomy" id="183260"/>
    <lineage>
        <taxon>Eukaryota</taxon>
        <taxon>Viridiplantae</taxon>
        <taxon>Streptophyta</taxon>
        <taxon>Embryophyta</taxon>
        <taxon>Tracheophyta</taxon>
        <taxon>Spermatophyta</taxon>
        <taxon>Magnoliopsida</taxon>
        <taxon>eudicotyledons</taxon>
        <taxon>Gunneridae</taxon>
        <taxon>Pentapetalae</taxon>
        <taxon>rosids</taxon>
        <taxon>malvids</taxon>
        <taxon>Malvales</taxon>
        <taxon>Malvaceae</taxon>
        <taxon>Malvoideae</taxon>
        <taxon>Hibiscus</taxon>
    </lineage>
</organism>
<keyword evidence="4" id="KW-1185">Reference proteome</keyword>
<dbReference type="Proteomes" id="UP001396334">
    <property type="component" value="Unassembled WGS sequence"/>
</dbReference>
<keyword evidence="1" id="KW-0694">RNA-binding</keyword>
<dbReference type="SMART" id="SM00360">
    <property type="entry name" value="RRM"/>
    <property type="match status" value="1"/>
</dbReference>
<dbReference type="InterPro" id="IPR012677">
    <property type="entry name" value="Nucleotide-bd_a/b_plait_sf"/>
</dbReference>
<dbReference type="SUPFAM" id="SSF54928">
    <property type="entry name" value="RNA-binding domain, RBD"/>
    <property type="match status" value="1"/>
</dbReference>
<dbReference type="InterPro" id="IPR035979">
    <property type="entry name" value="RBD_domain_sf"/>
</dbReference>
<proteinExistence type="predicted"/>
<evidence type="ECO:0000313" key="4">
    <source>
        <dbReference type="Proteomes" id="UP001396334"/>
    </source>
</evidence>
<evidence type="ECO:0000313" key="3">
    <source>
        <dbReference type="EMBL" id="KAK9022187.1"/>
    </source>
</evidence>